<gene>
    <name evidence="3" type="ORF">CGOC_LOCUS12590</name>
</gene>
<dbReference type="Proteomes" id="UP000271889">
    <property type="component" value="Unassembled WGS sequence"/>
</dbReference>
<feature type="region of interest" description="Disordered" evidence="1">
    <location>
        <begin position="63"/>
        <end position="90"/>
    </location>
</feature>
<organism evidence="3 4">
    <name type="scientific">Cylicostephanus goldi</name>
    <name type="common">Nematode worm</name>
    <dbReference type="NCBI Taxonomy" id="71465"/>
    <lineage>
        <taxon>Eukaryota</taxon>
        <taxon>Metazoa</taxon>
        <taxon>Ecdysozoa</taxon>
        <taxon>Nematoda</taxon>
        <taxon>Chromadorea</taxon>
        <taxon>Rhabditida</taxon>
        <taxon>Rhabditina</taxon>
        <taxon>Rhabditomorpha</taxon>
        <taxon>Strongyloidea</taxon>
        <taxon>Strongylidae</taxon>
        <taxon>Cylicostephanus</taxon>
    </lineage>
</organism>
<dbReference type="EMBL" id="UYRV01124309">
    <property type="protein sequence ID" value="VDN34286.1"/>
    <property type="molecule type" value="Genomic_DNA"/>
</dbReference>
<evidence type="ECO:0000313" key="3">
    <source>
        <dbReference type="EMBL" id="VDN34286.1"/>
    </source>
</evidence>
<dbReference type="OrthoDB" id="445357at2759"/>
<feature type="domain" description="SAP" evidence="2">
    <location>
        <begin position="22"/>
        <end position="56"/>
    </location>
</feature>
<keyword evidence="4" id="KW-1185">Reference proteome</keyword>
<sequence>MSTRPRRSCARVDDSILSPSTIFLWSDARLRQELTRRGLSRVGIREDLIDRLLDSINGIVSDKASEPSENASIASNEPSQQPSIDGGETVATPARLGGLLDSVQFVFDALRRLLPVELVPYSQSEPKLSDIPILENPSVIFVK</sequence>
<evidence type="ECO:0000256" key="1">
    <source>
        <dbReference type="SAM" id="MobiDB-lite"/>
    </source>
</evidence>
<dbReference type="AlphaFoldDB" id="A0A3P7QTS3"/>
<evidence type="ECO:0000259" key="2">
    <source>
        <dbReference type="PROSITE" id="PS50800"/>
    </source>
</evidence>
<dbReference type="Pfam" id="PF02037">
    <property type="entry name" value="SAP"/>
    <property type="match status" value="1"/>
</dbReference>
<reference evidence="3 4" key="1">
    <citation type="submission" date="2018-11" db="EMBL/GenBank/DDBJ databases">
        <authorList>
            <consortium name="Pathogen Informatics"/>
        </authorList>
    </citation>
    <scope>NUCLEOTIDE SEQUENCE [LARGE SCALE GENOMIC DNA]</scope>
</reference>
<proteinExistence type="predicted"/>
<dbReference type="InterPro" id="IPR003034">
    <property type="entry name" value="SAP_dom"/>
</dbReference>
<evidence type="ECO:0000313" key="4">
    <source>
        <dbReference type="Proteomes" id="UP000271889"/>
    </source>
</evidence>
<dbReference type="SUPFAM" id="SSF68906">
    <property type="entry name" value="SAP domain"/>
    <property type="match status" value="1"/>
</dbReference>
<dbReference type="SMART" id="SM00513">
    <property type="entry name" value="SAP"/>
    <property type="match status" value="1"/>
</dbReference>
<dbReference type="PROSITE" id="PS50800">
    <property type="entry name" value="SAP"/>
    <property type="match status" value="1"/>
</dbReference>
<accession>A0A3P7QTS3</accession>
<name>A0A3P7QTS3_CYLGO</name>
<dbReference type="InterPro" id="IPR036361">
    <property type="entry name" value="SAP_dom_sf"/>
</dbReference>
<feature type="compositionally biased region" description="Polar residues" evidence="1">
    <location>
        <begin position="67"/>
        <end position="83"/>
    </location>
</feature>
<protein>
    <recommendedName>
        <fullName evidence="2">SAP domain-containing protein</fullName>
    </recommendedName>
</protein>